<gene>
    <name evidence="11" type="primary">atpB</name>
    <name evidence="14" type="ORF">AVDCRST_MAG33-1413</name>
</gene>
<keyword evidence="5 11" id="KW-0812">Transmembrane</keyword>
<feature type="transmembrane region" description="Helical" evidence="11">
    <location>
        <begin position="81"/>
        <end position="101"/>
    </location>
</feature>
<dbReference type="GO" id="GO:0042777">
    <property type="term" value="P:proton motive force-driven plasma membrane ATP synthesis"/>
    <property type="evidence" value="ECO:0007669"/>
    <property type="project" value="TreeGrafter"/>
</dbReference>
<dbReference type="PANTHER" id="PTHR42823:SF3">
    <property type="entry name" value="ATP SYNTHASE SUBUNIT A, CHLOROPLASTIC"/>
    <property type="match status" value="1"/>
</dbReference>
<feature type="transmembrane region" description="Helical" evidence="11">
    <location>
        <begin position="242"/>
        <end position="260"/>
    </location>
</feature>
<dbReference type="PANTHER" id="PTHR42823">
    <property type="entry name" value="ATP SYNTHASE SUBUNIT A, CHLOROPLASTIC"/>
    <property type="match status" value="1"/>
</dbReference>
<keyword evidence="8 11" id="KW-0406">Ion transport</keyword>
<dbReference type="GO" id="GO:0005886">
    <property type="term" value="C:plasma membrane"/>
    <property type="evidence" value="ECO:0007669"/>
    <property type="project" value="UniProtKB-SubCell"/>
</dbReference>
<evidence type="ECO:0000256" key="4">
    <source>
        <dbReference type="ARBA" id="ARBA00022547"/>
    </source>
</evidence>
<evidence type="ECO:0000256" key="10">
    <source>
        <dbReference type="ARBA" id="ARBA00023310"/>
    </source>
</evidence>
<dbReference type="NCBIfam" id="TIGR01131">
    <property type="entry name" value="ATP_synt_6_or_A"/>
    <property type="match status" value="1"/>
</dbReference>
<dbReference type="Pfam" id="PF00119">
    <property type="entry name" value="ATP-synt_A"/>
    <property type="match status" value="1"/>
</dbReference>
<feature type="region of interest" description="Disordered" evidence="13">
    <location>
        <begin position="309"/>
        <end position="336"/>
    </location>
</feature>
<dbReference type="InterPro" id="IPR035908">
    <property type="entry name" value="F0_ATP_A_sf"/>
</dbReference>
<dbReference type="HAMAP" id="MF_01393">
    <property type="entry name" value="ATP_synth_a_bact"/>
    <property type="match status" value="1"/>
</dbReference>
<evidence type="ECO:0000256" key="11">
    <source>
        <dbReference type="HAMAP-Rule" id="MF_01393"/>
    </source>
</evidence>
<dbReference type="SUPFAM" id="SSF81336">
    <property type="entry name" value="F1F0 ATP synthase subunit A"/>
    <property type="match status" value="1"/>
</dbReference>
<dbReference type="EMBL" id="CADCWK010000142">
    <property type="protein sequence ID" value="CAA9557797.1"/>
    <property type="molecule type" value="Genomic_DNA"/>
</dbReference>
<keyword evidence="14" id="KW-0378">Hydrolase</keyword>
<evidence type="ECO:0000256" key="6">
    <source>
        <dbReference type="ARBA" id="ARBA00022781"/>
    </source>
</evidence>
<keyword evidence="6 11" id="KW-0375">Hydrogen ion transport</keyword>
<feature type="transmembrane region" description="Helical" evidence="11">
    <location>
        <begin position="182"/>
        <end position="202"/>
    </location>
</feature>
<evidence type="ECO:0000256" key="13">
    <source>
        <dbReference type="SAM" id="MobiDB-lite"/>
    </source>
</evidence>
<dbReference type="InterPro" id="IPR045082">
    <property type="entry name" value="ATP_syn_F0_a_bact/chloroplast"/>
</dbReference>
<keyword evidence="9 11" id="KW-0472">Membrane</keyword>
<dbReference type="GO" id="GO:0046933">
    <property type="term" value="F:proton-transporting ATP synthase activity, rotational mechanism"/>
    <property type="evidence" value="ECO:0007669"/>
    <property type="project" value="UniProtKB-UniRule"/>
</dbReference>
<evidence type="ECO:0000256" key="8">
    <source>
        <dbReference type="ARBA" id="ARBA00023065"/>
    </source>
</evidence>
<keyword evidence="7 11" id="KW-1133">Transmembrane helix</keyword>
<keyword evidence="4 11" id="KW-0138">CF(0)</keyword>
<evidence type="ECO:0000256" key="7">
    <source>
        <dbReference type="ARBA" id="ARBA00022989"/>
    </source>
</evidence>
<evidence type="ECO:0000313" key="14">
    <source>
        <dbReference type="EMBL" id="CAA9557797.1"/>
    </source>
</evidence>
<evidence type="ECO:0000256" key="9">
    <source>
        <dbReference type="ARBA" id="ARBA00023136"/>
    </source>
</evidence>
<keyword evidence="3 11" id="KW-0813">Transport</keyword>
<comment type="similarity">
    <text evidence="2 11 12">Belongs to the ATPase A chain family.</text>
</comment>
<dbReference type="InterPro" id="IPR000568">
    <property type="entry name" value="ATP_synth_F0_asu"/>
</dbReference>
<evidence type="ECO:0000256" key="12">
    <source>
        <dbReference type="RuleBase" id="RU000483"/>
    </source>
</evidence>
<feature type="transmembrane region" description="Helical" evidence="11">
    <location>
        <begin position="22"/>
        <end position="44"/>
    </location>
</feature>
<name>A0A6J4USB6_9BACT</name>
<dbReference type="GO" id="GO:0016787">
    <property type="term" value="F:hydrolase activity"/>
    <property type="evidence" value="ECO:0007669"/>
    <property type="project" value="UniProtKB-KW"/>
</dbReference>
<dbReference type="CDD" id="cd00310">
    <property type="entry name" value="ATP-synt_Fo_a_6"/>
    <property type="match status" value="1"/>
</dbReference>
<evidence type="ECO:0000256" key="3">
    <source>
        <dbReference type="ARBA" id="ARBA00022448"/>
    </source>
</evidence>
<dbReference type="AlphaFoldDB" id="A0A6J4USB6"/>
<evidence type="ECO:0000256" key="5">
    <source>
        <dbReference type="ARBA" id="ARBA00022692"/>
    </source>
</evidence>
<dbReference type="Gene3D" id="1.20.120.220">
    <property type="entry name" value="ATP synthase, F0 complex, subunit A"/>
    <property type="match status" value="1"/>
</dbReference>
<accession>A0A6J4USB6</accession>
<keyword evidence="11" id="KW-1003">Cell membrane</keyword>
<comment type="subcellular location">
    <subcellularLocation>
        <location evidence="11 12">Cell membrane</location>
        <topology evidence="11 12">Multi-pass membrane protein</topology>
    </subcellularLocation>
    <subcellularLocation>
        <location evidence="1">Membrane</location>
        <topology evidence="1">Multi-pass membrane protein</topology>
    </subcellularLocation>
</comment>
<comment type="function">
    <text evidence="11 12">Key component of the proton channel; it plays a direct role in the translocation of protons across the membrane.</text>
</comment>
<feature type="transmembrane region" description="Helical" evidence="11">
    <location>
        <begin position="266"/>
        <end position="299"/>
    </location>
</feature>
<sequence length="336" mass="36026">MFDDFHVSIAAEELFKIGPLPITNSFITTLVVMALLIIGGAMIARRMEDVPGRRQGAAEFLVEYLFNLSTLAGGKKLGRQVFPLMASIFIFIFTAHVAGLLPGVGTIGTYHHEEVEYSEEASVATGQVASLDGVVVAQEGEEAEDPTITSDQGQEAAPIDEEAAGEDVLVPFVRAPNADLNMTLAMALISFTTFQVMGLRLSGGIGNRLRHMAPGPKALAPVLFPIEVITELSRLVSLTARLFGNVFAGEVVLALMYTIANGLRFFVIPFAFPIVFIGLELLFGFIQATVFALLTVIYINLAGGGHTDDDHDEVPVTNQEAPFPDTGMRPSAQVAD</sequence>
<reference evidence="14" key="1">
    <citation type="submission" date="2020-02" db="EMBL/GenBank/DDBJ databases">
        <authorList>
            <person name="Meier V. D."/>
        </authorList>
    </citation>
    <scope>NUCLEOTIDE SEQUENCE</scope>
    <source>
        <strain evidence="14">AVDCRST_MAG33</strain>
    </source>
</reference>
<keyword evidence="10 11" id="KW-0066">ATP synthesis</keyword>
<protein>
    <recommendedName>
        <fullName evidence="11 12">ATP synthase subunit a</fullName>
    </recommendedName>
    <alternativeName>
        <fullName evidence="11">ATP synthase F0 sector subunit a</fullName>
    </alternativeName>
    <alternativeName>
        <fullName evidence="11">F-ATPase subunit 6</fullName>
    </alternativeName>
</protein>
<evidence type="ECO:0000256" key="2">
    <source>
        <dbReference type="ARBA" id="ARBA00006810"/>
    </source>
</evidence>
<evidence type="ECO:0000256" key="1">
    <source>
        <dbReference type="ARBA" id="ARBA00004141"/>
    </source>
</evidence>
<proteinExistence type="inferred from homology"/>
<organism evidence="14">
    <name type="scientific">uncultured Thermomicrobiales bacterium</name>
    <dbReference type="NCBI Taxonomy" id="1645740"/>
    <lineage>
        <taxon>Bacteria</taxon>
        <taxon>Pseudomonadati</taxon>
        <taxon>Thermomicrobiota</taxon>
        <taxon>Thermomicrobia</taxon>
        <taxon>Thermomicrobiales</taxon>
        <taxon>environmental samples</taxon>
    </lineage>
</organism>
<dbReference type="GO" id="GO:0045259">
    <property type="term" value="C:proton-transporting ATP synthase complex"/>
    <property type="evidence" value="ECO:0007669"/>
    <property type="project" value="UniProtKB-KW"/>
</dbReference>